<keyword evidence="2" id="KW-1185">Reference proteome</keyword>
<dbReference type="Proteomes" id="UP000276133">
    <property type="component" value="Unassembled WGS sequence"/>
</dbReference>
<protein>
    <submittedName>
        <fullName evidence="1">Uncharacterized protein</fullName>
    </submittedName>
</protein>
<proteinExistence type="predicted"/>
<sequence>MRVSYQFCECSAKYQTRYLTSKCQNSGAITLRGINLHQPLENIPNEPAKKQNGISPKFKEIIDELLYRNISRPYKIYQDILLNNYNDHARPSLLQIQNYLKYYRKKNGDVNSIVGLEELVKPKLFTNLELKTYALDEPIYFGSEIMDGDENNHFHLGITSKQLLKNVYHGYQQTCKQNTESSSRVGR</sequence>
<comment type="caution">
    <text evidence="1">The sequence shown here is derived from an EMBL/GenBank/DDBJ whole genome shotgun (WGS) entry which is preliminary data.</text>
</comment>
<evidence type="ECO:0000313" key="1">
    <source>
        <dbReference type="EMBL" id="RMZ92956.1"/>
    </source>
</evidence>
<dbReference type="EMBL" id="REGN01014170">
    <property type="protein sequence ID" value="RMZ92956.1"/>
    <property type="molecule type" value="Genomic_DNA"/>
</dbReference>
<dbReference type="AlphaFoldDB" id="A0A3M7P1E6"/>
<dbReference type="OrthoDB" id="10132728at2759"/>
<evidence type="ECO:0000313" key="2">
    <source>
        <dbReference type="Proteomes" id="UP000276133"/>
    </source>
</evidence>
<accession>A0A3M7P1E6</accession>
<name>A0A3M7P1E6_BRAPC</name>
<gene>
    <name evidence="1" type="ORF">BpHYR1_029551</name>
</gene>
<organism evidence="1 2">
    <name type="scientific">Brachionus plicatilis</name>
    <name type="common">Marine rotifer</name>
    <name type="synonym">Brachionus muelleri</name>
    <dbReference type="NCBI Taxonomy" id="10195"/>
    <lineage>
        <taxon>Eukaryota</taxon>
        <taxon>Metazoa</taxon>
        <taxon>Spiralia</taxon>
        <taxon>Gnathifera</taxon>
        <taxon>Rotifera</taxon>
        <taxon>Eurotatoria</taxon>
        <taxon>Monogononta</taxon>
        <taxon>Pseudotrocha</taxon>
        <taxon>Ploima</taxon>
        <taxon>Brachionidae</taxon>
        <taxon>Brachionus</taxon>
    </lineage>
</organism>
<reference evidence="1 2" key="1">
    <citation type="journal article" date="2018" name="Sci. Rep.">
        <title>Genomic signatures of local adaptation to the degree of environmental predictability in rotifers.</title>
        <authorList>
            <person name="Franch-Gras L."/>
            <person name="Hahn C."/>
            <person name="Garcia-Roger E.M."/>
            <person name="Carmona M.J."/>
            <person name="Serra M."/>
            <person name="Gomez A."/>
        </authorList>
    </citation>
    <scope>NUCLEOTIDE SEQUENCE [LARGE SCALE GENOMIC DNA]</scope>
    <source>
        <strain evidence="1">HYR1</strain>
    </source>
</reference>